<evidence type="ECO:0000313" key="6">
    <source>
        <dbReference type="Proteomes" id="UP001501083"/>
    </source>
</evidence>
<dbReference type="EMBL" id="BAABKY010000001">
    <property type="protein sequence ID" value="GAA5068997.1"/>
    <property type="molecule type" value="Genomic_DNA"/>
</dbReference>
<dbReference type="InterPro" id="IPR029058">
    <property type="entry name" value="AB_hydrolase_fold"/>
</dbReference>
<evidence type="ECO:0000256" key="2">
    <source>
        <dbReference type="ARBA" id="ARBA00022801"/>
    </source>
</evidence>
<keyword evidence="2" id="KW-0378">Hydrolase</keyword>
<dbReference type="RefSeq" id="WP_158987238.1">
    <property type="nucleotide sequence ID" value="NZ_BAABKY010000001.1"/>
</dbReference>
<feature type="region of interest" description="Disordered" evidence="3">
    <location>
        <begin position="125"/>
        <end position="145"/>
    </location>
</feature>
<dbReference type="SUPFAM" id="SSF53474">
    <property type="entry name" value="alpha/beta-Hydrolases"/>
    <property type="match status" value="1"/>
</dbReference>
<feature type="chain" id="PRO_5046807465" evidence="4">
    <location>
        <begin position="25"/>
        <end position="316"/>
    </location>
</feature>
<comment type="similarity">
    <text evidence="1">Belongs to the esterase D family.</text>
</comment>
<dbReference type="PANTHER" id="PTHR40841">
    <property type="entry name" value="SIDEROPHORE TRIACETYLFUSARININE C ESTERASE"/>
    <property type="match status" value="1"/>
</dbReference>
<keyword evidence="6" id="KW-1185">Reference proteome</keyword>
<feature type="signal peptide" evidence="4">
    <location>
        <begin position="1"/>
        <end position="24"/>
    </location>
</feature>
<evidence type="ECO:0000313" key="5">
    <source>
        <dbReference type="EMBL" id="GAA5068997.1"/>
    </source>
</evidence>
<evidence type="ECO:0000256" key="1">
    <source>
        <dbReference type="ARBA" id="ARBA00005622"/>
    </source>
</evidence>
<dbReference type="InterPro" id="IPR052558">
    <property type="entry name" value="Siderophore_Hydrolase_D"/>
</dbReference>
<evidence type="ECO:0000256" key="3">
    <source>
        <dbReference type="SAM" id="MobiDB-lite"/>
    </source>
</evidence>
<name>A0ABP9L5N6_9GAMM</name>
<dbReference type="PANTHER" id="PTHR40841:SF2">
    <property type="entry name" value="SIDEROPHORE-DEGRADING ESTERASE (EUROFUNG)"/>
    <property type="match status" value="1"/>
</dbReference>
<reference evidence="6" key="1">
    <citation type="journal article" date="2019" name="Int. J. Syst. Evol. Microbiol.">
        <title>The Global Catalogue of Microorganisms (GCM) 10K type strain sequencing project: providing services to taxonomists for standard genome sequencing and annotation.</title>
        <authorList>
            <consortium name="The Broad Institute Genomics Platform"/>
            <consortium name="The Broad Institute Genome Sequencing Center for Infectious Disease"/>
            <person name="Wu L."/>
            <person name="Ma J."/>
        </authorList>
    </citation>
    <scope>NUCLEOTIDE SEQUENCE [LARGE SCALE GENOMIC DNA]</scope>
    <source>
        <strain evidence="6">JCM 19212</strain>
    </source>
</reference>
<proteinExistence type="inferred from homology"/>
<sequence>MRAVLVRFALALVAFAMLVAPVAAQPDPSRRIGVTVADTGAPGYRFEQLRIDSTDGQRHYRVRVAVPTRDAPGQGFPVAYLLDGNAALMEVDAALLARLADAPRPPVIAFIGYDNDLRIDPDNRAFDYTPRRPGGDDAQRDPIGERRNGGADAFLGLIQQTIAPRVEAMAKVDPHARALWGHSYGGVFVLHALFTRPDAFDVYAAADPSLWWGSGYLLKEEASMKAGARPNVRLWVGEGAQADDARRPLPGRDPAAVQAMREARASVPPDATAQLAQRLRERGLPVALTTLPGMSHGQTLGASLPLLLEEIAGASP</sequence>
<gene>
    <name evidence="5" type="primary">pfeE</name>
    <name evidence="5" type="ORF">GCM10025759_05300</name>
</gene>
<comment type="caution">
    <text evidence="5">The sequence shown here is derived from an EMBL/GenBank/DDBJ whole genome shotgun (WGS) entry which is preliminary data.</text>
</comment>
<protein>
    <submittedName>
        <fullName evidence="5">Ferric enterobactin esterase PfeE</fullName>
    </submittedName>
</protein>
<dbReference type="InterPro" id="IPR000801">
    <property type="entry name" value="Esterase-like"/>
</dbReference>
<accession>A0ABP9L5N6</accession>
<dbReference type="Proteomes" id="UP001501083">
    <property type="component" value="Unassembled WGS sequence"/>
</dbReference>
<dbReference type="Pfam" id="PF00756">
    <property type="entry name" value="Esterase"/>
    <property type="match status" value="1"/>
</dbReference>
<organism evidence="5 6">
    <name type="scientific">Lysobacter panacisoli</name>
    <dbReference type="NCBI Taxonomy" id="1255263"/>
    <lineage>
        <taxon>Bacteria</taxon>
        <taxon>Pseudomonadati</taxon>
        <taxon>Pseudomonadota</taxon>
        <taxon>Gammaproteobacteria</taxon>
        <taxon>Lysobacterales</taxon>
        <taxon>Lysobacteraceae</taxon>
        <taxon>Lysobacter</taxon>
    </lineage>
</organism>
<evidence type="ECO:0000256" key="4">
    <source>
        <dbReference type="SAM" id="SignalP"/>
    </source>
</evidence>
<dbReference type="Gene3D" id="3.40.50.1820">
    <property type="entry name" value="alpha/beta hydrolase"/>
    <property type="match status" value="1"/>
</dbReference>
<keyword evidence="4" id="KW-0732">Signal</keyword>